<dbReference type="GO" id="GO:0015271">
    <property type="term" value="F:outward rectifier potassium channel activity"/>
    <property type="evidence" value="ECO:0007669"/>
    <property type="project" value="TreeGrafter"/>
</dbReference>
<dbReference type="GO" id="GO:0030322">
    <property type="term" value="P:stabilization of membrane potential"/>
    <property type="evidence" value="ECO:0007669"/>
    <property type="project" value="TreeGrafter"/>
</dbReference>
<dbReference type="SUPFAM" id="SSF47473">
    <property type="entry name" value="EF-hand"/>
    <property type="match status" value="1"/>
</dbReference>
<accession>A0AAE0C5N8</accession>
<dbReference type="InterPro" id="IPR002048">
    <property type="entry name" value="EF_hand_dom"/>
</dbReference>
<evidence type="ECO:0000256" key="4">
    <source>
        <dbReference type="ARBA" id="ARBA00022692"/>
    </source>
</evidence>
<keyword evidence="4 10" id="KW-0812">Transmembrane</keyword>
<evidence type="ECO:0000256" key="7">
    <source>
        <dbReference type="ARBA" id="ARBA00023065"/>
    </source>
</evidence>
<evidence type="ECO:0000256" key="1">
    <source>
        <dbReference type="ARBA" id="ARBA00004141"/>
    </source>
</evidence>
<evidence type="ECO:0000313" key="14">
    <source>
        <dbReference type="Proteomes" id="UP001190700"/>
    </source>
</evidence>
<dbReference type="InterPro" id="IPR003280">
    <property type="entry name" value="2pore_dom_K_chnl"/>
</dbReference>
<keyword evidence="14" id="KW-1185">Reference proteome</keyword>
<keyword evidence="9" id="KW-0407">Ion channel</keyword>
<dbReference type="PANTHER" id="PTHR11003">
    <property type="entry name" value="POTASSIUM CHANNEL, SUBFAMILY K"/>
    <property type="match status" value="1"/>
</dbReference>
<dbReference type="SMART" id="SM00054">
    <property type="entry name" value="EFh"/>
    <property type="match status" value="2"/>
</dbReference>
<evidence type="ECO:0000256" key="3">
    <source>
        <dbReference type="ARBA" id="ARBA00022448"/>
    </source>
</evidence>
<dbReference type="Pfam" id="PF13499">
    <property type="entry name" value="EF-hand_7"/>
    <property type="match status" value="1"/>
</dbReference>
<feature type="transmembrane region" description="Helical" evidence="10">
    <location>
        <begin position="9"/>
        <end position="26"/>
    </location>
</feature>
<dbReference type="Pfam" id="PF07885">
    <property type="entry name" value="Ion_trans_2"/>
    <property type="match status" value="2"/>
</dbReference>
<evidence type="ECO:0000256" key="9">
    <source>
        <dbReference type="ARBA" id="ARBA00023303"/>
    </source>
</evidence>
<evidence type="ECO:0000313" key="12">
    <source>
        <dbReference type="EMBL" id="KAK3248209.1"/>
    </source>
</evidence>
<feature type="domain" description="EF-hand" evidence="11">
    <location>
        <begin position="254"/>
        <end position="289"/>
    </location>
</feature>
<dbReference type="InterPro" id="IPR011992">
    <property type="entry name" value="EF-hand-dom_pair"/>
</dbReference>
<dbReference type="AlphaFoldDB" id="A0AAE0C5N8"/>
<comment type="subcellular location">
    <subcellularLocation>
        <location evidence="1">Membrane</location>
        <topology evidence="1">Multi-pass membrane protein</topology>
    </subcellularLocation>
</comment>
<name>A0AAE0C5N8_9CHLO</name>
<reference evidence="12 14" key="1">
    <citation type="journal article" date="2015" name="Genome Biol. Evol.">
        <title>Comparative Genomics of a Bacterivorous Green Alga Reveals Evolutionary Causalities and Consequences of Phago-Mixotrophic Mode of Nutrition.</title>
        <authorList>
            <person name="Burns J.A."/>
            <person name="Paasch A."/>
            <person name="Narechania A."/>
            <person name="Kim E."/>
        </authorList>
    </citation>
    <scope>NUCLEOTIDE SEQUENCE [LARGE SCALE GENOMIC DNA]</scope>
    <source>
        <strain evidence="12">PLY_AMNH</strain>
    </source>
</reference>
<dbReference type="PROSITE" id="PS50222">
    <property type="entry name" value="EF_HAND_2"/>
    <property type="match status" value="2"/>
</dbReference>
<keyword evidence="3" id="KW-0813">Transport</keyword>
<feature type="domain" description="EF-hand" evidence="11">
    <location>
        <begin position="214"/>
        <end position="249"/>
    </location>
</feature>
<evidence type="ECO:0000256" key="6">
    <source>
        <dbReference type="ARBA" id="ARBA00022989"/>
    </source>
</evidence>
<evidence type="ECO:0000256" key="2">
    <source>
        <dbReference type="ARBA" id="ARBA00010159"/>
    </source>
</evidence>
<reference evidence="12" key="2">
    <citation type="submission" date="2023-06" db="EMBL/GenBank/DDBJ databases">
        <title>Long-read-based genome assembly of the green algal bacterivore Cymbomonas tetramitiformis.</title>
        <authorList>
            <person name="Gyaltshen Y."/>
            <person name="Rozenberg A."/>
            <person name="Paasch A."/>
            <person name="Burns J.A."/>
            <person name="Warring S."/>
            <person name="Larson R."/>
            <person name="Maurer-Alcala X."/>
            <person name="Dacks J."/>
            <person name="Kim E."/>
        </authorList>
    </citation>
    <scope>NUCLEOTIDE SEQUENCE</scope>
    <source>
        <strain evidence="12">PLY_AMNH</strain>
    </source>
</reference>
<proteinExistence type="inferred from homology"/>
<dbReference type="PANTHER" id="PTHR11003:SF345">
    <property type="entry name" value="TWIK FAMILY OF POTASSIUM CHANNELS PROTEIN 18"/>
    <property type="match status" value="1"/>
</dbReference>
<sequence>MVGGIRRTSIFVLAWVFVGTCCYTYLGFEETGTGNVAASFYYAVQAGLAVGYGKLTEQSELGLLFTAFYELVGSAIIANFLAGFVSLIVSNVDSADAESPQEPIWKVRGFVFLGLWILMGIAFGTLHENWSVARSLYFSVAALCTAGLQAVDSSDDVSFLFVGLYTLTGVPIYAYTLGNVATRLARPMIQARRSRLQEGSQWRIRQLQEETDLSLEECLGQIFCAYDVDGSGTIDRKEIRPLIKFLSACKGYTILEEDVDFWMEDLDLDENDSISQDEFIQGMKREVLSTRT</sequence>
<dbReference type="Gene3D" id="1.10.287.70">
    <property type="match status" value="2"/>
</dbReference>
<dbReference type="GO" id="GO:0005886">
    <property type="term" value="C:plasma membrane"/>
    <property type="evidence" value="ECO:0007669"/>
    <property type="project" value="TreeGrafter"/>
</dbReference>
<dbReference type="EMBL" id="LGRX02028314">
    <property type="protein sequence ID" value="KAK3248209.1"/>
    <property type="molecule type" value="Genomic_DNA"/>
</dbReference>
<comment type="caution">
    <text evidence="12">The sequence shown here is derived from an EMBL/GenBank/DDBJ whole genome shotgun (WGS) entry which is preliminary data.</text>
</comment>
<feature type="transmembrane region" description="Helical" evidence="10">
    <location>
        <begin position="67"/>
        <end position="89"/>
    </location>
</feature>
<dbReference type="Gene3D" id="1.10.238.10">
    <property type="entry name" value="EF-hand"/>
    <property type="match status" value="1"/>
</dbReference>
<dbReference type="GO" id="GO:0005774">
    <property type="term" value="C:vacuolar membrane"/>
    <property type="evidence" value="ECO:0007669"/>
    <property type="project" value="UniProtKB-ARBA"/>
</dbReference>
<protein>
    <recommendedName>
        <fullName evidence="11">EF-hand domain-containing protein</fullName>
    </recommendedName>
</protein>
<keyword evidence="8 10" id="KW-0472">Membrane</keyword>
<keyword evidence="6 10" id="KW-1133">Transmembrane helix</keyword>
<dbReference type="Proteomes" id="UP001190700">
    <property type="component" value="Unassembled WGS sequence"/>
</dbReference>
<keyword evidence="5" id="KW-0106">Calcium</keyword>
<keyword evidence="7" id="KW-0406">Ion transport</keyword>
<evidence type="ECO:0000256" key="5">
    <source>
        <dbReference type="ARBA" id="ARBA00022837"/>
    </source>
</evidence>
<gene>
    <name evidence="13" type="ORF">CYMTET_42319</name>
    <name evidence="12" type="ORF">CYMTET_42320</name>
</gene>
<dbReference type="GO" id="GO:0022841">
    <property type="term" value="F:potassium ion leak channel activity"/>
    <property type="evidence" value="ECO:0007669"/>
    <property type="project" value="TreeGrafter"/>
</dbReference>
<feature type="transmembrane region" description="Helical" evidence="10">
    <location>
        <begin position="157"/>
        <end position="178"/>
    </location>
</feature>
<evidence type="ECO:0000259" key="11">
    <source>
        <dbReference type="PROSITE" id="PS50222"/>
    </source>
</evidence>
<dbReference type="InterPro" id="IPR013099">
    <property type="entry name" value="K_chnl_dom"/>
</dbReference>
<comment type="similarity">
    <text evidence="2">Belongs to the two pore domain potassium channel (TC 1.A.1.7) family.</text>
</comment>
<organism evidence="12 14">
    <name type="scientific">Cymbomonas tetramitiformis</name>
    <dbReference type="NCBI Taxonomy" id="36881"/>
    <lineage>
        <taxon>Eukaryota</taxon>
        <taxon>Viridiplantae</taxon>
        <taxon>Chlorophyta</taxon>
        <taxon>Pyramimonadophyceae</taxon>
        <taxon>Pyramimonadales</taxon>
        <taxon>Pyramimonadaceae</taxon>
        <taxon>Cymbomonas</taxon>
    </lineage>
</organism>
<evidence type="ECO:0000256" key="10">
    <source>
        <dbReference type="SAM" id="Phobius"/>
    </source>
</evidence>
<dbReference type="GO" id="GO:0005509">
    <property type="term" value="F:calcium ion binding"/>
    <property type="evidence" value="ECO:0007669"/>
    <property type="project" value="InterPro"/>
</dbReference>
<evidence type="ECO:0000256" key="8">
    <source>
        <dbReference type="ARBA" id="ARBA00023136"/>
    </source>
</evidence>
<feature type="transmembrane region" description="Helical" evidence="10">
    <location>
        <begin position="109"/>
        <end position="126"/>
    </location>
</feature>
<dbReference type="PROSITE" id="PS00018">
    <property type="entry name" value="EF_HAND_1"/>
    <property type="match status" value="2"/>
</dbReference>
<dbReference type="EMBL" id="LGRX02028313">
    <property type="protein sequence ID" value="KAK3248211.1"/>
    <property type="molecule type" value="Genomic_DNA"/>
</dbReference>
<feature type="transmembrane region" description="Helical" evidence="10">
    <location>
        <begin position="133"/>
        <end position="151"/>
    </location>
</feature>
<dbReference type="InterPro" id="IPR018247">
    <property type="entry name" value="EF_Hand_1_Ca_BS"/>
</dbReference>
<feature type="transmembrane region" description="Helical" evidence="10">
    <location>
        <begin position="38"/>
        <end position="55"/>
    </location>
</feature>
<evidence type="ECO:0000313" key="13">
    <source>
        <dbReference type="EMBL" id="KAK3248211.1"/>
    </source>
</evidence>
<dbReference type="CDD" id="cd00051">
    <property type="entry name" value="EFh"/>
    <property type="match status" value="1"/>
</dbReference>
<dbReference type="SUPFAM" id="SSF81324">
    <property type="entry name" value="Voltage-gated potassium channels"/>
    <property type="match status" value="2"/>
</dbReference>